<evidence type="ECO:0000256" key="14">
    <source>
        <dbReference type="SAM" id="Phobius"/>
    </source>
</evidence>
<keyword evidence="8 14" id="KW-1133">Transmembrane helix</keyword>
<keyword evidence="10" id="KW-0325">Glycoprotein</keyword>
<dbReference type="GO" id="GO:0005509">
    <property type="term" value="F:calcium ion binding"/>
    <property type="evidence" value="ECO:0007669"/>
    <property type="project" value="InterPro"/>
</dbReference>
<evidence type="ECO:0000259" key="15">
    <source>
        <dbReference type="PROSITE" id="PS50222"/>
    </source>
</evidence>
<dbReference type="InterPro" id="IPR002048">
    <property type="entry name" value="EF_hand_dom"/>
</dbReference>
<dbReference type="GO" id="GO:0006004">
    <property type="term" value="P:fucose metabolic process"/>
    <property type="evidence" value="ECO:0007669"/>
    <property type="project" value="UniProtKB-KW"/>
</dbReference>
<evidence type="ECO:0000256" key="9">
    <source>
        <dbReference type="ARBA" id="ARBA00023136"/>
    </source>
</evidence>
<evidence type="ECO:0000256" key="10">
    <source>
        <dbReference type="ARBA" id="ARBA00023180"/>
    </source>
</evidence>
<name>A0A2N9EHW0_FAGSY</name>
<dbReference type="PANTHER" id="PTHR31741">
    <property type="entry name" value="OS02G0726500 PROTEIN-RELATED"/>
    <property type="match status" value="1"/>
</dbReference>
<keyword evidence="7" id="KW-0735">Signal-anchor</keyword>
<evidence type="ECO:0000256" key="8">
    <source>
        <dbReference type="ARBA" id="ARBA00022989"/>
    </source>
</evidence>
<keyword evidence="4" id="KW-0328">Glycosyltransferase</keyword>
<dbReference type="PROSITE" id="PS50222">
    <property type="entry name" value="EF_HAND_2"/>
    <property type="match status" value="1"/>
</dbReference>
<feature type="domain" description="EF-hand" evidence="15">
    <location>
        <begin position="464"/>
        <end position="491"/>
    </location>
</feature>
<sequence>MDYSKVDFEESKVGAVKDKARNMEVRRIGELKAENLKSVLMGGIKAEKLKSLIMEGIKAEKLKSWTLALSLARLNLWIVGVATVLLLLCTCVVQLRTLSKTMAPKLFMSQSSHHVDIPPERVYEGNGCLMVSTNGGLNQMRAGICDMVAIARYLNVTLIVPELDKTPFWNDSSKFQDIFDVDNFITSLRDEVRILKDLPKELKIMEYLPCFFSMAPASCKFLGLNSSYVQADSSNDKKAWSHAFHQDCSRLANNGIPVEVQKLRCRVNYEALRFTPAIEEMGKKIVRLLRQKGPFLALHLRYEMDMLAFSGCTEGCNETKIDELTKMRYAYPWWKEKEIDSKKKRQFGGCPLTPEETVLALRALDIDPSIQVYIAAGDIYGGERRMAAVRSVFPNLIKKETLLPPSDLKPFEKHSNMMAALDYIVAIESDIFVPTYGGNMARVVEGHRRYLGFKTTVILDRGLLFNLIDEYKNGTMSWDEFSQAVKTGHPDRMGGPTRRLEIPGKPKEEDYFYTNPQECDQFNLCVVGATTLLLLCACAVQLRVLSKNIMTPRLLMFWSSQHIDYIPPQRVYENNGYLMVSANGGLNQMRAGICDMVAIARYLNVTLIVPELDNTSLWHDSRYEMDMLAFSGCNEGCNETEADELTKLRKVGGCPLTPEETALALRALGIDPSIQVYIAAGNIYGGEKRMAALRAAFPNLIRKETLLAPSDLKPFRRHSNMMAALDYIVAIESDIFVPTYGGNMAKLVQGHRRYLGFKITISLDAWLLVNVIDWYKNGALSWDEVSQELKTGHADQMGSPTQRTEVPENPMHEDYFYSNPHECLPPVGMMKSRNGIETVVDLTVSRGSFEPKPYHGGPGCCIA</sequence>
<keyword evidence="9 14" id="KW-0472">Membrane</keyword>
<dbReference type="Pfam" id="PF10250">
    <property type="entry name" value="O-FucT"/>
    <property type="match status" value="2"/>
</dbReference>
<keyword evidence="6 14" id="KW-0812">Transmembrane</keyword>
<feature type="transmembrane region" description="Helical" evidence="14">
    <location>
        <begin position="74"/>
        <end position="95"/>
    </location>
</feature>
<keyword evidence="5" id="KW-0808">Transferase</keyword>
<dbReference type="GO" id="GO:0016757">
    <property type="term" value="F:glycosyltransferase activity"/>
    <property type="evidence" value="ECO:0007669"/>
    <property type="project" value="UniProtKB-KW"/>
</dbReference>
<evidence type="ECO:0000256" key="11">
    <source>
        <dbReference type="ARBA" id="ARBA00023253"/>
    </source>
</evidence>
<dbReference type="EMBL" id="OIVN01000335">
    <property type="protein sequence ID" value="SPC78527.1"/>
    <property type="molecule type" value="Genomic_DNA"/>
</dbReference>
<evidence type="ECO:0000256" key="4">
    <source>
        <dbReference type="ARBA" id="ARBA00022676"/>
    </source>
</evidence>
<keyword evidence="11" id="KW-0294">Fucose metabolism</keyword>
<proteinExistence type="inferred from homology"/>
<dbReference type="AlphaFoldDB" id="A0A2N9EHW0"/>
<evidence type="ECO:0000256" key="1">
    <source>
        <dbReference type="ARBA" id="ARBA00004606"/>
    </source>
</evidence>
<evidence type="ECO:0000256" key="6">
    <source>
        <dbReference type="ARBA" id="ARBA00022692"/>
    </source>
</evidence>
<evidence type="ECO:0000256" key="2">
    <source>
        <dbReference type="ARBA" id="ARBA00004881"/>
    </source>
</evidence>
<keyword evidence="12" id="KW-0119">Carbohydrate metabolism</keyword>
<dbReference type="GO" id="GO:0005737">
    <property type="term" value="C:cytoplasm"/>
    <property type="evidence" value="ECO:0007669"/>
    <property type="project" value="TreeGrafter"/>
</dbReference>
<dbReference type="GO" id="GO:0016020">
    <property type="term" value="C:membrane"/>
    <property type="evidence" value="ECO:0007669"/>
    <property type="project" value="UniProtKB-SubCell"/>
</dbReference>
<comment type="similarity">
    <text evidence="3">Belongs to the glycosyltransferase GT106 family.</text>
</comment>
<dbReference type="PANTHER" id="PTHR31741:SF45">
    <property type="entry name" value="O-FUCOSYLTRANSFERASE FAMILY PROTEIN"/>
    <property type="match status" value="1"/>
</dbReference>
<dbReference type="InterPro" id="IPR024709">
    <property type="entry name" value="FucosylTrfase_pln"/>
</dbReference>
<organism evidence="16">
    <name type="scientific">Fagus sylvatica</name>
    <name type="common">Beechnut</name>
    <dbReference type="NCBI Taxonomy" id="28930"/>
    <lineage>
        <taxon>Eukaryota</taxon>
        <taxon>Viridiplantae</taxon>
        <taxon>Streptophyta</taxon>
        <taxon>Embryophyta</taxon>
        <taxon>Tracheophyta</taxon>
        <taxon>Spermatophyta</taxon>
        <taxon>Magnoliopsida</taxon>
        <taxon>eudicotyledons</taxon>
        <taxon>Gunneridae</taxon>
        <taxon>Pentapetalae</taxon>
        <taxon>rosids</taxon>
        <taxon>fabids</taxon>
        <taxon>Fagales</taxon>
        <taxon>Fagaceae</taxon>
        <taxon>Fagus</taxon>
    </lineage>
</organism>
<comment type="subcellular location">
    <subcellularLocation>
        <location evidence="1">Membrane</location>
        <topology evidence="1">Single-pass type II membrane protein</topology>
    </subcellularLocation>
</comment>
<accession>A0A2N9EHW0</accession>
<dbReference type="InterPro" id="IPR019378">
    <property type="entry name" value="GDP-Fuc_O-FucTrfase"/>
</dbReference>
<evidence type="ECO:0000256" key="13">
    <source>
        <dbReference type="ARBA" id="ARBA00030350"/>
    </source>
</evidence>
<dbReference type="CDD" id="cd11299">
    <property type="entry name" value="O-FucT_plant"/>
    <property type="match status" value="1"/>
</dbReference>
<gene>
    <name evidence="16" type="ORF">FSB_LOCUS6409</name>
</gene>
<protein>
    <recommendedName>
        <fullName evidence="13">O-fucosyltransferase family protein</fullName>
    </recommendedName>
</protein>
<comment type="pathway">
    <text evidence="2">Glycan metabolism.</text>
</comment>
<evidence type="ECO:0000256" key="5">
    <source>
        <dbReference type="ARBA" id="ARBA00022679"/>
    </source>
</evidence>
<evidence type="ECO:0000313" key="16">
    <source>
        <dbReference type="EMBL" id="SPC78527.1"/>
    </source>
</evidence>
<evidence type="ECO:0000256" key="3">
    <source>
        <dbReference type="ARBA" id="ARBA00007737"/>
    </source>
</evidence>
<reference evidence="16" key="1">
    <citation type="submission" date="2018-02" db="EMBL/GenBank/DDBJ databases">
        <authorList>
            <person name="Cohen D.B."/>
            <person name="Kent A.D."/>
        </authorList>
    </citation>
    <scope>NUCLEOTIDE SEQUENCE</scope>
</reference>
<evidence type="ECO:0000256" key="7">
    <source>
        <dbReference type="ARBA" id="ARBA00022968"/>
    </source>
</evidence>
<evidence type="ECO:0000256" key="12">
    <source>
        <dbReference type="ARBA" id="ARBA00023277"/>
    </source>
</evidence>